<dbReference type="InterPro" id="IPR013325">
    <property type="entry name" value="RNA_pol_sigma_r2"/>
</dbReference>
<keyword evidence="4" id="KW-0804">Transcription</keyword>
<comment type="caution">
    <text evidence="7">The sequence shown here is derived from an EMBL/GenBank/DDBJ whole genome shotgun (WGS) entry which is preliminary data.</text>
</comment>
<keyword evidence="2" id="KW-0731">Sigma factor</keyword>
<dbReference type="GO" id="GO:0006352">
    <property type="term" value="P:DNA-templated transcription initiation"/>
    <property type="evidence" value="ECO:0007669"/>
    <property type="project" value="InterPro"/>
</dbReference>
<dbReference type="Proteomes" id="UP001139447">
    <property type="component" value="Unassembled WGS sequence"/>
</dbReference>
<reference evidence="7" key="1">
    <citation type="submission" date="2022-03" db="EMBL/GenBank/DDBJ databases">
        <authorList>
            <person name="Woo C.Y."/>
        </authorList>
    </citation>
    <scope>NUCLEOTIDE SEQUENCE</scope>
    <source>
        <strain evidence="7">CYS-02</strain>
    </source>
</reference>
<dbReference type="AlphaFoldDB" id="A0A9X1VW74"/>
<keyword evidence="3" id="KW-0238">DNA-binding</keyword>
<dbReference type="InterPro" id="IPR007627">
    <property type="entry name" value="RNA_pol_sigma70_r2"/>
</dbReference>
<dbReference type="GO" id="GO:0016987">
    <property type="term" value="F:sigma factor activity"/>
    <property type="evidence" value="ECO:0007669"/>
    <property type="project" value="UniProtKB-KW"/>
</dbReference>
<keyword evidence="8" id="KW-1185">Reference proteome</keyword>
<evidence type="ECO:0000259" key="6">
    <source>
        <dbReference type="Pfam" id="PF04545"/>
    </source>
</evidence>
<dbReference type="InterPro" id="IPR013324">
    <property type="entry name" value="RNA_pol_sigma_r3/r4-like"/>
</dbReference>
<feature type="domain" description="RNA polymerase sigma-70 region 4" evidence="6">
    <location>
        <begin position="220"/>
        <end position="268"/>
    </location>
</feature>
<dbReference type="SUPFAM" id="SSF88946">
    <property type="entry name" value="Sigma2 domain of RNA polymerase sigma factors"/>
    <property type="match status" value="1"/>
</dbReference>
<dbReference type="GO" id="GO:0003677">
    <property type="term" value="F:DNA binding"/>
    <property type="evidence" value="ECO:0007669"/>
    <property type="project" value="UniProtKB-KW"/>
</dbReference>
<dbReference type="SUPFAM" id="SSF88659">
    <property type="entry name" value="Sigma3 and sigma4 domains of RNA polymerase sigma factors"/>
    <property type="match status" value="1"/>
</dbReference>
<evidence type="ECO:0000256" key="3">
    <source>
        <dbReference type="ARBA" id="ARBA00023125"/>
    </source>
</evidence>
<evidence type="ECO:0000256" key="2">
    <source>
        <dbReference type="ARBA" id="ARBA00023082"/>
    </source>
</evidence>
<dbReference type="NCBIfam" id="TIGR02937">
    <property type="entry name" value="sigma70-ECF"/>
    <property type="match status" value="1"/>
</dbReference>
<name>A0A9X1VW74_9BURK</name>
<dbReference type="EMBL" id="JALGBI010000001">
    <property type="protein sequence ID" value="MCJ0764532.1"/>
    <property type="molecule type" value="Genomic_DNA"/>
</dbReference>
<evidence type="ECO:0000313" key="7">
    <source>
        <dbReference type="EMBL" id="MCJ0764532.1"/>
    </source>
</evidence>
<dbReference type="InterPro" id="IPR014284">
    <property type="entry name" value="RNA_pol_sigma-70_dom"/>
</dbReference>
<proteinExistence type="predicted"/>
<evidence type="ECO:0000259" key="5">
    <source>
        <dbReference type="Pfam" id="PF04542"/>
    </source>
</evidence>
<dbReference type="PRINTS" id="PR00046">
    <property type="entry name" value="SIGMA70FCT"/>
</dbReference>
<sequence>MTRPDEMLTEASGDALTVRKAIAGKQEGCVEEELWLKWIKETDYQAREQLVRLYLPYVRIVAATYYAKRLHDEIEFAEYYQLASMGMLEALDRFDPSVGVQFKTFAARRMHGAILNGLEKLTEKQQQIAARKRLQTERRESVKLPQAIEGESEGIGGRGKPGGRAPEQLLRYVADVGLGLALSWMLEGTSMIEAPETSEAIPFYRSAEVKQLRQRIASLIEGLPQQQRTVIRYHYQQEIPFEEIASMLGLTRGRIAQIHKQALMQLREALQEKPIADVVL</sequence>
<dbReference type="InterPro" id="IPR007630">
    <property type="entry name" value="RNA_pol_sigma70_r4"/>
</dbReference>
<dbReference type="InterPro" id="IPR000943">
    <property type="entry name" value="RNA_pol_sigma70"/>
</dbReference>
<evidence type="ECO:0000256" key="4">
    <source>
        <dbReference type="ARBA" id="ARBA00023163"/>
    </source>
</evidence>
<dbReference type="RefSeq" id="WP_243307183.1">
    <property type="nucleotide sequence ID" value="NZ_JALGBI010000001.1"/>
</dbReference>
<feature type="domain" description="RNA polymerase sigma-70 region 2" evidence="5">
    <location>
        <begin position="50"/>
        <end position="120"/>
    </location>
</feature>
<dbReference type="PANTHER" id="PTHR30385">
    <property type="entry name" value="SIGMA FACTOR F FLAGELLAR"/>
    <property type="match status" value="1"/>
</dbReference>
<dbReference type="CDD" id="cd06171">
    <property type="entry name" value="Sigma70_r4"/>
    <property type="match status" value="1"/>
</dbReference>
<evidence type="ECO:0000256" key="1">
    <source>
        <dbReference type="ARBA" id="ARBA00023015"/>
    </source>
</evidence>
<dbReference type="Gene3D" id="1.20.140.160">
    <property type="match status" value="1"/>
</dbReference>
<accession>A0A9X1VW74</accession>
<organism evidence="7 8">
    <name type="scientific">Variovorax terrae</name>
    <dbReference type="NCBI Taxonomy" id="2923278"/>
    <lineage>
        <taxon>Bacteria</taxon>
        <taxon>Pseudomonadati</taxon>
        <taxon>Pseudomonadota</taxon>
        <taxon>Betaproteobacteria</taxon>
        <taxon>Burkholderiales</taxon>
        <taxon>Comamonadaceae</taxon>
        <taxon>Variovorax</taxon>
    </lineage>
</organism>
<protein>
    <submittedName>
        <fullName evidence="7">Sigma-70 family RNA polymerase sigma factor</fullName>
    </submittedName>
</protein>
<dbReference type="Pfam" id="PF04545">
    <property type="entry name" value="Sigma70_r4"/>
    <property type="match status" value="1"/>
</dbReference>
<evidence type="ECO:0000313" key="8">
    <source>
        <dbReference type="Proteomes" id="UP001139447"/>
    </source>
</evidence>
<dbReference type="Gene3D" id="1.10.1740.10">
    <property type="match status" value="1"/>
</dbReference>
<dbReference type="Pfam" id="PF04542">
    <property type="entry name" value="Sigma70_r2"/>
    <property type="match status" value="1"/>
</dbReference>
<gene>
    <name evidence="7" type="ORF">MMF98_15040</name>
</gene>
<keyword evidence="1" id="KW-0805">Transcription regulation</keyword>